<evidence type="ECO:0000256" key="1">
    <source>
        <dbReference type="SAM" id="MobiDB-lite"/>
    </source>
</evidence>
<reference evidence="2" key="1">
    <citation type="submission" date="2016-10" db="EMBL/GenBank/DDBJ databases">
        <authorList>
            <person name="Benchimol M."/>
            <person name="Almeida L.G."/>
            <person name="Vasconcelos A.T."/>
            <person name="Perreira-Neves A."/>
            <person name="Rosa I.A."/>
            <person name="Tasca T."/>
            <person name="Bogo M.R."/>
            <person name="de Souza W."/>
        </authorList>
    </citation>
    <scope>NUCLEOTIDE SEQUENCE [LARGE SCALE GENOMIC DNA]</scope>
    <source>
        <strain evidence="2">K</strain>
    </source>
</reference>
<feature type="compositionally biased region" description="Basic residues" evidence="1">
    <location>
        <begin position="309"/>
        <end position="318"/>
    </location>
</feature>
<sequence>MRANVILSKGLTIHDNDLIREALRKLKIEIDEENSQSNLPKVKIVNNFYHIAFDTPPECLTVTPLVLKQLIADKYPIKNLFDLQKYGLCFNNLYLFSQKIGFAKNIPDDYITRLIQMVPYMGGQVVNINDFKINYIITYEKCDNPHKALLVLPSWLESLFHSPIYLEPSPFEIPDISINVGNNSFDDDDDEFQSKTQDVYSNKTSNSNIGSLKLQQIRTRGLTSSQPSRGGIRKERMITKMVSNSRRKLEICVDMKQTTLPFPPSISPTGSVSGSGLSQKSISNTQINSLTHGSSITSSPQITNSQLPKKPKTPRKPTRKSDVNSQKIDDFITLRKRDRSDSSSQISAVDSQSSVTSSQSLSKDSSHCSQRRQTSIDEVYMQPSQLKIFEESPKSSKSSTSLKQKSQKQQKLITLQKFDKSNLQKPSKTGFTENQEEIKKPTILKKLSDQPPIFDAMIEDTQISSDDMSDENTSSVACPSPNRTKKLNDLCNSLIINGSRSSISEGVSNSSSFTLNDLNSFSQMETLESQSAIFYNVEYDRDRHNEESQHSGITEKDPLIELYETSQPSQNE</sequence>
<feature type="compositionally biased region" description="Polar residues" evidence="1">
    <location>
        <begin position="423"/>
        <end position="433"/>
    </location>
</feature>
<dbReference type="VEuPathDB" id="TrichDB:TRFO_10479"/>
<feature type="compositionally biased region" description="Basic and acidic residues" evidence="1">
    <location>
        <begin position="319"/>
        <end position="341"/>
    </location>
</feature>
<organism evidence="2 3">
    <name type="scientific">Tritrichomonas foetus</name>
    <dbReference type="NCBI Taxonomy" id="1144522"/>
    <lineage>
        <taxon>Eukaryota</taxon>
        <taxon>Metamonada</taxon>
        <taxon>Parabasalia</taxon>
        <taxon>Tritrichomonadida</taxon>
        <taxon>Tritrichomonadidae</taxon>
        <taxon>Tritrichomonas</taxon>
    </lineage>
</organism>
<name>A0A1J4J8R5_9EUKA</name>
<dbReference type="Proteomes" id="UP000179807">
    <property type="component" value="Unassembled WGS sequence"/>
</dbReference>
<keyword evidence="3" id="KW-1185">Reference proteome</keyword>
<dbReference type="AlphaFoldDB" id="A0A1J4J8R5"/>
<feature type="region of interest" description="Disordered" evidence="1">
    <location>
        <begin position="543"/>
        <end position="572"/>
    </location>
</feature>
<dbReference type="GeneID" id="94830185"/>
<dbReference type="RefSeq" id="XP_068348711.1">
    <property type="nucleotide sequence ID" value="XM_068495481.1"/>
</dbReference>
<dbReference type="SUPFAM" id="SSF52113">
    <property type="entry name" value="BRCT domain"/>
    <property type="match status" value="1"/>
</dbReference>
<comment type="caution">
    <text evidence="2">The sequence shown here is derived from an EMBL/GenBank/DDBJ whole genome shotgun (WGS) entry which is preliminary data.</text>
</comment>
<proteinExistence type="predicted"/>
<gene>
    <name evidence="2" type="ORF">TRFO_10479</name>
</gene>
<feature type="compositionally biased region" description="Polar residues" evidence="1">
    <location>
        <begin position="267"/>
        <end position="307"/>
    </location>
</feature>
<feature type="compositionally biased region" description="Low complexity" evidence="1">
    <location>
        <begin position="342"/>
        <end position="363"/>
    </location>
</feature>
<evidence type="ECO:0000313" key="2">
    <source>
        <dbReference type="EMBL" id="OHS95574.1"/>
    </source>
</evidence>
<dbReference type="InterPro" id="IPR036420">
    <property type="entry name" value="BRCT_dom_sf"/>
</dbReference>
<dbReference type="EMBL" id="MLAK01001237">
    <property type="protein sequence ID" value="OHS95574.1"/>
    <property type="molecule type" value="Genomic_DNA"/>
</dbReference>
<evidence type="ECO:0008006" key="4">
    <source>
        <dbReference type="Google" id="ProtNLM"/>
    </source>
</evidence>
<protein>
    <recommendedName>
        <fullName evidence="4">BRCT domain-containing protein</fullName>
    </recommendedName>
</protein>
<accession>A0A1J4J8R5</accession>
<feature type="region of interest" description="Disordered" evidence="1">
    <location>
        <begin position="259"/>
        <end position="437"/>
    </location>
</feature>
<feature type="compositionally biased region" description="Low complexity" evidence="1">
    <location>
        <begin position="395"/>
        <end position="416"/>
    </location>
</feature>
<feature type="compositionally biased region" description="Basic and acidic residues" evidence="1">
    <location>
        <begin position="543"/>
        <end position="559"/>
    </location>
</feature>
<evidence type="ECO:0000313" key="3">
    <source>
        <dbReference type="Proteomes" id="UP000179807"/>
    </source>
</evidence>